<evidence type="ECO:0000256" key="1">
    <source>
        <dbReference type="SAM" id="Phobius"/>
    </source>
</evidence>
<accession>E5RQ28</accession>
<keyword evidence="2" id="KW-0496">Mitochondrion</keyword>
<keyword evidence="1" id="KW-0812">Transmembrane</keyword>
<evidence type="ECO:0000313" key="2">
    <source>
        <dbReference type="EMBL" id="BAJ41535.1"/>
    </source>
</evidence>
<dbReference type="AlphaFoldDB" id="E5RQ28"/>
<gene>
    <name evidence="2" type="primary">ATP-8</name>
</gene>
<feature type="transmembrane region" description="Helical" evidence="1">
    <location>
        <begin position="6"/>
        <end position="32"/>
    </location>
</feature>
<sequence>MMPMYWLLMMIILLTFFLMTNIFLYFFTWAFAPSPLSFSGKISTTKWTWKW</sequence>
<reference evidence="2" key="1">
    <citation type="submission" date="2010-04" db="EMBL/GenBank/DDBJ databases">
        <title>Phylogenetic relationship among two wing-morphs and its social parasite in the ant genus Vollenhovia; analysis of evolutionary history.</title>
        <authorList>
            <person name="Kobayashi K."/>
            <person name="Tamura K."/>
            <person name="Ohkawara K."/>
            <person name="Hasegawa E."/>
        </authorList>
    </citation>
    <scope>NUCLEOTIDE SEQUENCE</scope>
</reference>
<keyword evidence="1" id="KW-0472">Membrane</keyword>
<organism evidence="2">
    <name type="scientific">Vollenhovia okinawana</name>
    <dbReference type="NCBI Taxonomy" id="629150"/>
    <lineage>
        <taxon>Eukaryota</taxon>
        <taxon>Metazoa</taxon>
        <taxon>Ecdysozoa</taxon>
        <taxon>Arthropoda</taxon>
        <taxon>Hexapoda</taxon>
        <taxon>Insecta</taxon>
        <taxon>Pterygota</taxon>
        <taxon>Neoptera</taxon>
        <taxon>Endopterygota</taxon>
        <taxon>Hymenoptera</taxon>
        <taxon>Apocrita</taxon>
        <taxon>Aculeata</taxon>
        <taxon>Formicoidea</taxon>
        <taxon>Formicidae</taxon>
        <taxon>Myrmicinae</taxon>
        <taxon>Vollenhovia</taxon>
    </lineage>
</organism>
<name>E5RQ28_9HYME</name>
<dbReference type="EMBL" id="AB557636">
    <property type="protein sequence ID" value="BAJ41535.1"/>
    <property type="molecule type" value="Genomic_DNA"/>
</dbReference>
<protein>
    <submittedName>
        <fullName evidence="2">ATP synthase subunit 8</fullName>
    </submittedName>
</protein>
<geneLocation type="mitochondrion" evidence="2"/>
<keyword evidence="1" id="KW-1133">Transmembrane helix</keyword>
<proteinExistence type="predicted"/>